<dbReference type="EMBL" id="SRPW01001159">
    <property type="protein sequence ID" value="KAG6005804.1"/>
    <property type="molecule type" value="Genomic_DNA"/>
</dbReference>
<gene>
    <name evidence="3" type="ORF">E4U43_000539</name>
</gene>
<organism evidence="3 4">
    <name type="scientific">Claviceps pusilla</name>
    <dbReference type="NCBI Taxonomy" id="123648"/>
    <lineage>
        <taxon>Eukaryota</taxon>
        <taxon>Fungi</taxon>
        <taxon>Dikarya</taxon>
        <taxon>Ascomycota</taxon>
        <taxon>Pezizomycotina</taxon>
        <taxon>Sordariomycetes</taxon>
        <taxon>Hypocreomycetidae</taxon>
        <taxon>Hypocreales</taxon>
        <taxon>Clavicipitaceae</taxon>
        <taxon>Claviceps</taxon>
    </lineage>
</organism>
<protein>
    <submittedName>
        <fullName evidence="3">Uncharacterized protein</fullName>
    </submittedName>
</protein>
<feature type="transmembrane region" description="Helical" evidence="2">
    <location>
        <begin position="225"/>
        <end position="247"/>
    </location>
</feature>
<feature type="region of interest" description="Disordered" evidence="1">
    <location>
        <begin position="254"/>
        <end position="315"/>
    </location>
</feature>
<evidence type="ECO:0000313" key="3">
    <source>
        <dbReference type="EMBL" id="KAG6005804.1"/>
    </source>
</evidence>
<keyword evidence="2" id="KW-0812">Transmembrane</keyword>
<name>A0A9P7NBR9_9HYPO</name>
<feature type="transmembrane region" description="Helical" evidence="2">
    <location>
        <begin position="196"/>
        <end position="219"/>
    </location>
</feature>
<feature type="compositionally biased region" description="Basic and acidic residues" evidence="1">
    <location>
        <begin position="337"/>
        <end position="358"/>
    </location>
</feature>
<keyword evidence="4" id="KW-1185">Reference proteome</keyword>
<feature type="compositionally biased region" description="Polar residues" evidence="1">
    <location>
        <begin position="365"/>
        <end position="377"/>
    </location>
</feature>
<feature type="transmembrane region" description="Helical" evidence="2">
    <location>
        <begin position="45"/>
        <end position="64"/>
    </location>
</feature>
<accession>A0A9P7NBR9</accession>
<dbReference type="AlphaFoldDB" id="A0A9P7NBR9"/>
<sequence>MNPPQNETAPLAGRFIAIIVSLLSTTVLTMFLTQRCLAIRYWSRVPVVMWLVLAIYVDSYLFVIGSALLQNTLGANYNMKTCDSAILMCLVCYVTTKHIIRGACKKRSRSKLYLFNSVGMVGVYSFIVILNFVFRIAKLEKGECIIGMETIAMVPLISFDAFVNLYLTIIFIIPLRQLYSYKNMQRTPATIRLRSVAFRTFGGAVCSLISSITNLSVLMSLDGEPGWMCLMCCNCDILFSAVVIQWVTSKDNAGTSRVTSSTEYYAGRDSQGPSSSSSRDLASGARISPAPSTPRDSALMPLSRLEDRSTNTMQADRGGVMVTTTIETETETETEPQEIHRKQDKYADAEEGRVEFDSPFRNGDFSGSRTSIVSGHGTTEGLLTRPSRSMHA</sequence>
<keyword evidence="2" id="KW-0472">Membrane</keyword>
<feature type="compositionally biased region" description="Polar residues" evidence="1">
    <location>
        <begin position="254"/>
        <end position="263"/>
    </location>
</feature>
<feature type="transmembrane region" description="Helical" evidence="2">
    <location>
        <begin position="84"/>
        <end position="100"/>
    </location>
</feature>
<proteinExistence type="predicted"/>
<dbReference type="PANTHER" id="PTHR38848:SF3">
    <property type="entry name" value="G-PROTEIN COUPLED RECEPTORS FAMILY 3 PROFILE DOMAIN-CONTAINING PROTEIN"/>
    <property type="match status" value="1"/>
</dbReference>
<evidence type="ECO:0000256" key="1">
    <source>
        <dbReference type="SAM" id="MobiDB-lite"/>
    </source>
</evidence>
<reference evidence="3" key="1">
    <citation type="journal article" date="2020" name="bioRxiv">
        <title>Whole genome comparisons of ergot fungi reveals the divergence and evolution of species within the genus Claviceps are the result of varying mechanisms driving genome evolution and host range expansion.</title>
        <authorList>
            <person name="Wyka S.A."/>
            <person name="Mondo S.J."/>
            <person name="Liu M."/>
            <person name="Dettman J."/>
            <person name="Nalam V."/>
            <person name="Broders K.D."/>
        </authorList>
    </citation>
    <scope>NUCLEOTIDE SEQUENCE</scope>
    <source>
        <strain evidence="3">CCC 602</strain>
    </source>
</reference>
<feature type="transmembrane region" description="Helical" evidence="2">
    <location>
        <begin position="12"/>
        <end position="33"/>
    </location>
</feature>
<dbReference type="OrthoDB" id="3210850at2759"/>
<feature type="region of interest" description="Disordered" evidence="1">
    <location>
        <begin position="328"/>
        <end position="392"/>
    </location>
</feature>
<dbReference type="Proteomes" id="UP000748025">
    <property type="component" value="Unassembled WGS sequence"/>
</dbReference>
<evidence type="ECO:0000256" key="2">
    <source>
        <dbReference type="SAM" id="Phobius"/>
    </source>
</evidence>
<dbReference type="PANTHER" id="PTHR38848">
    <property type="entry name" value="G-PROTEIN COUPLED RECEPTORS FAMILY 3 PROFILE DOMAIN-CONTAINING PROTEIN"/>
    <property type="match status" value="1"/>
</dbReference>
<feature type="transmembrane region" description="Helical" evidence="2">
    <location>
        <begin position="154"/>
        <end position="175"/>
    </location>
</feature>
<feature type="transmembrane region" description="Helical" evidence="2">
    <location>
        <begin position="112"/>
        <end position="134"/>
    </location>
</feature>
<comment type="caution">
    <text evidence="3">The sequence shown here is derived from an EMBL/GenBank/DDBJ whole genome shotgun (WGS) entry which is preliminary data.</text>
</comment>
<keyword evidence="2" id="KW-1133">Transmembrane helix</keyword>
<evidence type="ECO:0000313" key="4">
    <source>
        <dbReference type="Proteomes" id="UP000748025"/>
    </source>
</evidence>